<dbReference type="OMA" id="HKETMDE"/>
<proteinExistence type="inferred from homology"/>
<protein>
    <submittedName>
        <fullName evidence="5">Cytochrome P450 18a1</fullName>
    </submittedName>
</protein>
<dbReference type="STRING" id="407821.A0A087T5W6"/>
<evidence type="ECO:0000256" key="2">
    <source>
        <dbReference type="ARBA" id="ARBA00022723"/>
    </source>
</evidence>
<dbReference type="PANTHER" id="PTHR24300:SF403">
    <property type="entry name" value="CYTOCHROME P450 306A1"/>
    <property type="match status" value="1"/>
</dbReference>
<keyword evidence="4" id="KW-0560">Oxidoreductase</keyword>
<dbReference type="AlphaFoldDB" id="A0A087T5W6"/>
<dbReference type="GO" id="GO:0006082">
    <property type="term" value="P:organic acid metabolic process"/>
    <property type="evidence" value="ECO:0007669"/>
    <property type="project" value="TreeGrafter"/>
</dbReference>
<organism evidence="5 6">
    <name type="scientific">Stegodyphus mimosarum</name>
    <name type="common">African social velvet spider</name>
    <dbReference type="NCBI Taxonomy" id="407821"/>
    <lineage>
        <taxon>Eukaryota</taxon>
        <taxon>Metazoa</taxon>
        <taxon>Ecdysozoa</taxon>
        <taxon>Arthropoda</taxon>
        <taxon>Chelicerata</taxon>
        <taxon>Arachnida</taxon>
        <taxon>Araneae</taxon>
        <taxon>Araneomorphae</taxon>
        <taxon>Entelegynae</taxon>
        <taxon>Eresoidea</taxon>
        <taxon>Eresidae</taxon>
        <taxon>Stegodyphus</taxon>
    </lineage>
</organism>
<dbReference type="Proteomes" id="UP000054359">
    <property type="component" value="Unassembled WGS sequence"/>
</dbReference>
<dbReference type="PRINTS" id="PR00463">
    <property type="entry name" value="EP450I"/>
</dbReference>
<name>A0A087T5W6_STEMI</name>
<keyword evidence="6" id="KW-1185">Reference proteome</keyword>
<dbReference type="InterPro" id="IPR036396">
    <property type="entry name" value="Cyt_P450_sf"/>
</dbReference>
<dbReference type="InterPro" id="IPR050182">
    <property type="entry name" value="Cytochrome_P450_fam2"/>
</dbReference>
<evidence type="ECO:0000313" key="6">
    <source>
        <dbReference type="Proteomes" id="UP000054359"/>
    </source>
</evidence>
<dbReference type="Pfam" id="PF00067">
    <property type="entry name" value="p450"/>
    <property type="match status" value="1"/>
</dbReference>
<dbReference type="InterPro" id="IPR001128">
    <property type="entry name" value="Cyt_P450"/>
</dbReference>
<evidence type="ECO:0000256" key="3">
    <source>
        <dbReference type="ARBA" id="ARBA00023004"/>
    </source>
</evidence>
<dbReference type="GO" id="GO:0006805">
    <property type="term" value="P:xenobiotic metabolic process"/>
    <property type="evidence" value="ECO:0007669"/>
    <property type="project" value="TreeGrafter"/>
</dbReference>
<gene>
    <name evidence="5" type="ORF">X975_10209</name>
</gene>
<evidence type="ECO:0000313" key="5">
    <source>
        <dbReference type="EMBL" id="KFM60505.1"/>
    </source>
</evidence>
<dbReference type="GO" id="GO:0005506">
    <property type="term" value="F:iron ion binding"/>
    <property type="evidence" value="ECO:0007669"/>
    <property type="project" value="InterPro"/>
</dbReference>
<dbReference type="GO" id="GO:0008395">
    <property type="term" value="F:steroid hydroxylase activity"/>
    <property type="evidence" value="ECO:0007669"/>
    <property type="project" value="TreeGrafter"/>
</dbReference>
<dbReference type="GO" id="GO:0020037">
    <property type="term" value="F:heme binding"/>
    <property type="evidence" value="ECO:0007669"/>
    <property type="project" value="InterPro"/>
</dbReference>
<dbReference type="GO" id="GO:0005737">
    <property type="term" value="C:cytoplasm"/>
    <property type="evidence" value="ECO:0007669"/>
    <property type="project" value="TreeGrafter"/>
</dbReference>
<feature type="non-terminal residue" evidence="5">
    <location>
        <position position="156"/>
    </location>
</feature>
<dbReference type="SUPFAM" id="SSF48264">
    <property type="entry name" value="Cytochrome P450"/>
    <property type="match status" value="1"/>
</dbReference>
<dbReference type="EMBL" id="KK113578">
    <property type="protein sequence ID" value="KFM60505.1"/>
    <property type="molecule type" value="Genomic_DNA"/>
</dbReference>
<comment type="similarity">
    <text evidence="1">Belongs to the cytochrome P450 family.</text>
</comment>
<reference evidence="5 6" key="1">
    <citation type="submission" date="2013-11" db="EMBL/GenBank/DDBJ databases">
        <title>Genome sequencing of Stegodyphus mimosarum.</title>
        <authorList>
            <person name="Bechsgaard J."/>
        </authorList>
    </citation>
    <scope>NUCLEOTIDE SEQUENCE [LARGE SCALE GENOMIC DNA]</scope>
</reference>
<dbReference type="OrthoDB" id="1055148at2759"/>
<sequence length="156" mass="18159">MSVTFEEDDEGFKRLLALFDEGFRLLTLAVPVNFIPSLRHMPGWNHSYAKIVRNKEETAAYFREIAEKHKETMDEETVRDFVDAFYLQQKKAEESNEPTFFSQEQLVQVMGDIFSAGVETVTSTLEWSILFLIRNPDVQARLREELDRVVGQNRPP</sequence>
<evidence type="ECO:0000256" key="1">
    <source>
        <dbReference type="ARBA" id="ARBA00010617"/>
    </source>
</evidence>
<dbReference type="GO" id="GO:0016712">
    <property type="term" value="F:oxidoreductase activity, acting on paired donors, with incorporation or reduction of molecular oxygen, reduced flavin or flavoprotein as one donor, and incorporation of one atom of oxygen"/>
    <property type="evidence" value="ECO:0007669"/>
    <property type="project" value="TreeGrafter"/>
</dbReference>
<keyword evidence="3" id="KW-0408">Iron</keyword>
<accession>A0A087T5W6</accession>
<dbReference type="PANTHER" id="PTHR24300">
    <property type="entry name" value="CYTOCHROME P450 508A4-RELATED"/>
    <property type="match status" value="1"/>
</dbReference>
<dbReference type="InterPro" id="IPR002401">
    <property type="entry name" value="Cyt_P450_E_grp-I"/>
</dbReference>
<keyword evidence="2" id="KW-0479">Metal-binding</keyword>
<evidence type="ECO:0000256" key="4">
    <source>
        <dbReference type="ARBA" id="ARBA00023033"/>
    </source>
</evidence>
<dbReference type="Gene3D" id="1.10.630.10">
    <property type="entry name" value="Cytochrome P450"/>
    <property type="match status" value="1"/>
</dbReference>
<keyword evidence="4" id="KW-0503">Monooxygenase</keyword>